<dbReference type="Proteomes" id="UP000435910">
    <property type="component" value="Unassembled WGS sequence"/>
</dbReference>
<reference evidence="1 2" key="1">
    <citation type="submission" date="2019-06" db="EMBL/GenBank/DDBJ databases">
        <title>Genome sequence analysis of &gt;100 Bacillus licheniformis strains suggests intrinsic resistance to this species.</title>
        <authorList>
            <person name="Wels M."/>
            <person name="Siezen R.J."/>
            <person name="Johansen E."/>
            <person name="Stuer-Lauridsen B."/>
            <person name="Bjerre K."/>
            <person name="Nielsen B.K.K."/>
        </authorList>
    </citation>
    <scope>NUCLEOTIDE SEQUENCE [LARGE SCALE GENOMIC DNA]</scope>
    <source>
        <strain evidence="1 2">BAC-16736</strain>
    </source>
</reference>
<protein>
    <submittedName>
        <fullName evidence="1">Uncharacterized protein</fullName>
    </submittedName>
</protein>
<dbReference type="InterPro" id="IPR014962">
    <property type="entry name" value="YolD"/>
</dbReference>
<organism evidence="1 2">
    <name type="scientific">Bacillus licheniformis</name>
    <dbReference type="NCBI Taxonomy" id="1402"/>
    <lineage>
        <taxon>Bacteria</taxon>
        <taxon>Bacillati</taxon>
        <taxon>Bacillota</taxon>
        <taxon>Bacilli</taxon>
        <taxon>Bacillales</taxon>
        <taxon>Bacillaceae</taxon>
        <taxon>Bacillus</taxon>
    </lineage>
</organism>
<proteinExistence type="predicted"/>
<comment type="caution">
    <text evidence="1">The sequence shown here is derived from an EMBL/GenBank/DDBJ whole genome shotgun (WGS) entry which is preliminary data.</text>
</comment>
<accession>A0A8B5Y8E1</accession>
<dbReference type="Pfam" id="PF08863">
    <property type="entry name" value="YolD"/>
    <property type="match status" value="1"/>
</dbReference>
<name>A0A8B5Y8E1_BACLI</name>
<sequence length="73" mass="9027">MSMMLPEHVELIKEYHEGLDKVKKPVLDEQKYDELNNKVIRDAMEENKLLQFFFYQISEEREDKRVDWTYPLY</sequence>
<evidence type="ECO:0000313" key="1">
    <source>
        <dbReference type="EMBL" id="TWL23706.1"/>
    </source>
</evidence>
<dbReference type="AlphaFoldDB" id="A0A8B5Y8E1"/>
<evidence type="ECO:0000313" key="2">
    <source>
        <dbReference type="Proteomes" id="UP000435910"/>
    </source>
</evidence>
<gene>
    <name evidence="1" type="ORF">CHCC16736_1414</name>
</gene>
<dbReference type="EMBL" id="NILC01000028">
    <property type="protein sequence ID" value="TWL23706.1"/>
    <property type="molecule type" value="Genomic_DNA"/>
</dbReference>